<reference evidence="2 3" key="1">
    <citation type="journal article" date="2021" name="Nat. Plants">
        <title>The Taxus genome provides insights into paclitaxel biosynthesis.</title>
        <authorList>
            <person name="Xiong X."/>
            <person name="Gou J."/>
            <person name="Liao Q."/>
            <person name="Li Y."/>
            <person name="Zhou Q."/>
            <person name="Bi G."/>
            <person name="Li C."/>
            <person name="Du R."/>
            <person name="Wang X."/>
            <person name="Sun T."/>
            <person name="Guo L."/>
            <person name="Liang H."/>
            <person name="Lu P."/>
            <person name="Wu Y."/>
            <person name="Zhang Z."/>
            <person name="Ro D.K."/>
            <person name="Shang Y."/>
            <person name="Huang S."/>
            <person name="Yan J."/>
        </authorList>
    </citation>
    <scope>NUCLEOTIDE SEQUENCE [LARGE SCALE GENOMIC DNA]</scope>
    <source>
        <strain evidence="2">Ta-2019</strain>
    </source>
</reference>
<comment type="caution">
    <text evidence="2">The sequence shown here is derived from an EMBL/GenBank/DDBJ whole genome shotgun (WGS) entry which is preliminary data.</text>
</comment>
<evidence type="ECO:0000313" key="2">
    <source>
        <dbReference type="EMBL" id="KAH9322256.1"/>
    </source>
</evidence>
<accession>A0AA38GFC9</accession>
<dbReference type="EMBL" id="JAHRHJ020000003">
    <property type="protein sequence ID" value="KAH9322256.1"/>
    <property type="molecule type" value="Genomic_DNA"/>
</dbReference>
<gene>
    <name evidence="2" type="ORF">KI387_016895</name>
</gene>
<organism evidence="2 3">
    <name type="scientific">Taxus chinensis</name>
    <name type="common">Chinese yew</name>
    <name type="synonym">Taxus wallichiana var. chinensis</name>
    <dbReference type="NCBI Taxonomy" id="29808"/>
    <lineage>
        <taxon>Eukaryota</taxon>
        <taxon>Viridiplantae</taxon>
        <taxon>Streptophyta</taxon>
        <taxon>Embryophyta</taxon>
        <taxon>Tracheophyta</taxon>
        <taxon>Spermatophyta</taxon>
        <taxon>Pinopsida</taxon>
        <taxon>Pinidae</taxon>
        <taxon>Conifers II</taxon>
        <taxon>Cupressales</taxon>
        <taxon>Taxaceae</taxon>
        <taxon>Taxus</taxon>
    </lineage>
</organism>
<proteinExistence type="predicted"/>
<protein>
    <submittedName>
        <fullName evidence="2">Uncharacterized protein</fullName>
    </submittedName>
</protein>
<evidence type="ECO:0000313" key="3">
    <source>
        <dbReference type="Proteomes" id="UP000824469"/>
    </source>
</evidence>
<dbReference type="Proteomes" id="UP000824469">
    <property type="component" value="Unassembled WGS sequence"/>
</dbReference>
<feature type="region of interest" description="Disordered" evidence="1">
    <location>
        <begin position="1"/>
        <end position="40"/>
    </location>
</feature>
<feature type="non-terminal residue" evidence="2">
    <location>
        <position position="123"/>
    </location>
</feature>
<feature type="compositionally biased region" description="Gly residues" evidence="1">
    <location>
        <begin position="1"/>
        <end position="12"/>
    </location>
</feature>
<feature type="non-terminal residue" evidence="2">
    <location>
        <position position="1"/>
    </location>
</feature>
<keyword evidence="3" id="KW-1185">Reference proteome</keyword>
<evidence type="ECO:0000256" key="1">
    <source>
        <dbReference type="SAM" id="MobiDB-lite"/>
    </source>
</evidence>
<name>A0AA38GFC9_TAXCH</name>
<sequence length="123" mass="12873">LDGFRAGRGGQCHGVQDKSTTNPCPNPRVPNKNAPSSGTNGLVIDCSKKIGVGASGNGGSTLPHKSASFKEALANRGGQFPGRQATCTQTYLVDLAKDVPLLTIENPEVEEYFKNLSQDAMIG</sequence>
<dbReference type="AlphaFoldDB" id="A0AA38GFC9"/>